<dbReference type="PANTHER" id="PTHR33908">
    <property type="entry name" value="MANNOSYLTRANSFERASE YKCB-RELATED"/>
    <property type="match status" value="1"/>
</dbReference>
<evidence type="ECO:0000259" key="9">
    <source>
        <dbReference type="Pfam" id="PF13231"/>
    </source>
</evidence>
<feature type="transmembrane region" description="Helical" evidence="8">
    <location>
        <begin position="73"/>
        <end position="94"/>
    </location>
</feature>
<sequence>MSGTANTNKITRLAPMVGMAIIAVSFVLVNASWIARYRLNQAVDIDEAGYFSIALYDYHAWMSGGLRGWLNEVLLPTIQAPVTTATASILFIIFGPQLSVGFLVPVLFGGASVIVTYFLARRIAGDWFALLASLIVAASPIIVDYSRTFNFAMAATFFTTAALMCLLYSDRLRSTPWAILLGLCVGMMALSRTVTISFYPAIALAVLWCVFTRRDAIAKALANTLLAGVVALITAASWLFFSWRPVLDYLLQYGYGDKATSYGPAGLWQSAYATIQLFIYYTQLTDTLLIIFGIASLLIYVLIFSLKNGIILTLNRVTASLVSPVLIFSTFSIFALMSSSNKGTGFSAPLFPALAIIALYGFRLLLSTEPLRFIGAAAIAVACLVSVHPLFSMEPPYYENSRTTLPLIGTIPAFSSRAPIHWYSLESELGNPDIPTAISTDDSHQWFQLSTELYALAHDRNPPDSVVKMGFRTYLLNGNTISLANAMSSPVRLPVDGSPPFPGTISDYEAWLQSSPSCLLLSADGTIGDIRPAVDFEALETAAKNLGFSVIESVRTPNGRTVKLWSRNSCELGKTV</sequence>
<evidence type="ECO:0000256" key="1">
    <source>
        <dbReference type="ARBA" id="ARBA00004651"/>
    </source>
</evidence>
<feature type="transmembrane region" description="Helical" evidence="8">
    <location>
        <begin position="127"/>
        <end position="143"/>
    </location>
</feature>
<evidence type="ECO:0000256" key="6">
    <source>
        <dbReference type="ARBA" id="ARBA00022989"/>
    </source>
</evidence>
<dbReference type="InterPro" id="IPR038731">
    <property type="entry name" value="RgtA/B/C-like"/>
</dbReference>
<feature type="transmembrane region" description="Helical" evidence="8">
    <location>
        <begin position="373"/>
        <end position="391"/>
    </location>
</feature>
<reference evidence="10 11" key="1">
    <citation type="submission" date="2023-07" db="EMBL/GenBank/DDBJ databases">
        <title>Genomic Encyclopedia of Type Strains, Phase IV (KMG-IV): sequencing the most valuable type-strain genomes for metagenomic binning, comparative biology and taxonomic classification.</title>
        <authorList>
            <person name="Goeker M."/>
        </authorList>
    </citation>
    <scope>NUCLEOTIDE SEQUENCE [LARGE SCALE GENOMIC DNA]</scope>
    <source>
        <strain evidence="10 11">B6-8</strain>
    </source>
</reference>
<feature type="transmembrane region" description="Helical" evidence="8">
    <location>
        <begin position="12"/>
        <end position="31"/>
    </location>
</feature>
<feature type="transmembrane region" description="Helical" evidence="8">
    <location>
        <begin position="287"/>
        <end position="306"/>
    </location>
</feature>
<comment type="caution">
    <text evidence="10">The sequence shown here is derived from an EMBL/GenBank/DDBJ whole genome shotgun (WGS) entry which is preliminary data.</text>
</comment>
<evidence type="ECO:0000256" key="5">
    <source>
        <dbReference type="ARBA" id="ARBA00022692"/>
    </source>
</evidence>
<evidence type="ECO:0000256" key="8">
    <source>
        <dbReference type="SAM" id="Phobius"/>
    </source>
</evidence>
<evidence type="ECO:0000256" key="2">
    <source>
        <dbReference type="ARBA" id="ARBA00022475"/>
    </source>
</evidence>
<keyword evidence="6 8" id="KW-1133">Transmembrane helix</keyword>
<accession>A0ABU0H2S0</accession>
<keyword evidence="7 8" id="KW-0472">Membrane</keyword>
<feature type="transmembrane region" description="Helical" evidence="8">
    <location>
        <begin position="149"/>
        <end position="168"/>
    </location>
</feature>
<dbReference type="RefSeq" id="WP_266346724.1">
    <property type="nucleotide sequence ID" value="NZ_JAPKNG010000001.1"/>
</dbReference>
<feature type="transmembrane region" description="Helical" evidence="8">
    <location>
        <begin position="180"/>
        <end position="208"/>
    </location>
</feature>
<feature type="transmembrane region" description="Helical" evidence="8">
    <location>
        <begin position="318"/>
        <end position="337"/>
    </location>
</feature>
<evidence type="ECO:0000256" key="3">
    <source>
        <dbReference type="ARBA" id="ARBA00022676"/>
    </source>
</evidence>
<keyword evidence="3" id="KW-0328">Glycosyltransferase</keyword>
<evidence type="ECO:0000256" key="4">
    <source>
        <dbReference type="ARBA" id="ARBA00022679"/>
    </source>
</evidence>
<protein>
    <submittedName>
        <fullName evidence="10">4-amino-4-deoxy-L-arabinose transferase-like glycosyltransferase</fullName>
    </submittedName>
</protein>
<gene>
    <name evidence="10" type="ORF">QO014_000131</name>
</gene>
<evidence type="ECO:0000313" key="10">
    <source>
        <dbReference type="EMBL" id="MDQ0435761.1"/>
    </source>
</evidence>
<organism evidence="10 11">
    <name type="scientific">Kaistia dalseonensis</name>
    <dbReference type="NCBI Taxonomy" id="410840"/>
    <lineage>
        <taxon>Bacteria</taxon>
        <taxon>Pseudomonadati</taxon>
        <taxon>Pseudomonadota</taxon>
        <taxon>Alphaproteobacteria</taxon>
        <taxon>Hyphomicrobiales</taxon>
        <taxon>Kaistiaceae</taxon>
        <taxon>Kaistia</taxon>
    </lineage>
</organism>
<feature type="transmembrane region" description="Helical" evidence="8">
    <location>
        <begin position="100"/>
        <end position="120"/>
    </location>
</feature>
<feature type="transmembrane region" description="Helical" evidence="8">
    <location>
        <begin position="220"/>
        <end position="241"/>
    </location>
</feature>
<dbReference type="InterPro" id="IPR050297">
    <property type="entry name" value="LipidA_mod_glycosyltrf_83"/>
</dbReference>
<comment type="subcellular location">
    <subcellularLocation>
        <location evidence="1">Cell membrane</location>
        <topology evidence="1">Multi-pass membrane protein</topology>
    </subcellularLocation>
</comment>
<evidence type="ECO:0000313" key="11">
    <source>
        <dbReference type="Proteomes" id="UP001241603"/>
    </source>
</evidence>
<evidence type="ECO:0000256" key="7">
    <source>
        <dbReference type="ARBA" id="ARBA00023136"/>
    </source>
</evidence>
<proteinExistence type="predicted"/>
<feature type="transmembrane region" description="Helical" evidence="8">
    <location>
        <begin position="349"/>
        <end position="366"/>
    </location>
</feature>
<keyword evidence="2" id="KW-1003">Cell membrane</keyword>
<keyword evidence="5 8" id="KW-0812">Transmembrane</keyword>
<keyword evidence="11" id="KW-1185">Reference proteome</keyword>
<dbReference type="PANTHER" id="PTHR33908:SF11">
    <property type="entry name" value="MEMBRANE PROTEIN"/>
    <property type="match status" value="1"/>
</dbReference>
<name>A0ABU0H2S0_9HYPH</name>
<dbReference type="EMBL" id="JAUSVO010000001">
    <property type="protein sequence ID" value="MDQ0435761.1"/>
    <property type="molecule type" value="Genomic_DNA"/>
</dbReference>
<dbReference type="Pfam" id="PF13231">
    <property type="entry name" value="PMT_2"/>
    <property type="match status" value="1"/>
</dbReference>
<dbReference type="Proteomes" id="UP001241603">
    <property type="component" value="Unassembled WGS sequence"/>
</dbReference>
<feature type="domain" description="Glycosyltransferase RgtA/B/C/D-like" evidence="9">
    <location>
        <begin position="80"/>
        <end position="238"/>
    </location>
</feature>
<keyword evidence="4" id="KW-0808">Transferase</keyword>